<feature type="region of interest" description="Disordered" evidence="1">
    <location>
        <begin position="1"/>
        <end position="38"/>
    </location>
</feature>
<accession>A0ABP3SWZ4</accession>
<organism evidence="2 3">
    <name type="scientific">Streptomyces thermocarboxydovorans</name>
    <dbReference type="NCBI Taxonomy" id="59298"/>
    <lineage>
        <taxon>Bacteria</taxon>
        <taxon>Bacillati</taxon>
        <taxon>Actinomycetota</taxon>
        <taxon>Actinomycetes</taxon>
        <taxon>Kitasatosporales</taxon>
        <taxon>Streptomycetaceae</taxon>
        <taxon>Streptomyces</taxon>
    </lineage>
</organism>
<keyword evidence="3" id="KW-1185">Reference proteome</keyword>
<evidence type="ECO:0000313" key="3">
    <source>
        <dbReference type="Proteomes" id="UP001500724"/>
    </source>
</evidence>
<feature type="compositionally biased region" description="Polar residues" evidence="1">
    <location>
        <begin position="8"/>
        <end position="38"/>
    </location>
</feature>
<evidence type="ECO:0008006" key="4">
    <source>
        <dbReference type="Google" id="ProtNLM"/>
    </source>
</evidence>
<evidence type="ECO:0000256" key="1">
    <source>
        <dbReference type="SAM" id="MobiDB-lite"/>
    </source>
</evidence>
<protein>
    <recommendedName>
        <fullName evidence="4">FXSXX-COOH protein</fullName>
    </recommendedName>
</protein>
<comment type="caution">
    <text evidence="2">The sequence shown here is derived from an EMBL/GenBank/DDBJ whole genome shotgun (WGS) entry which is preliminary data.</text>
</comment>
<proteinExistence type="predicted"/>
<feature type="region of interest" description="Disordered" evidence="1">
    <location>
        <begin position="81"/>
        <end position="104"/>
    </location>
</feature>
<reference evidence="3" key="1">
    <citation type="journal article" date="2019" name="Int. J. Syst. Evol. Microbiol.">
        <title>The Global Catalogue of Microorganisms (GCM) 10K type strain sequencing project: providing services to taxonomists for standard genome sequencing and annotation.</title>
        <authorList>
            <consortium name="The Broad Institute Genomics Platform"/>
            <consortium name="The Broad Institute Genome Sequencing Center for Infectious Disease"/>
            <person name="Wu L."/>
            <person name="Ma J."/>
        </authorList>
    </citation>
    <scope>NUCLEOTIDE SEQUENCE [LARGE SCALE GENOMIC DNA]</scope>
    <source>
        <strain evidence="3">JCM 10367</strain>
    </source>
</reference>
<evidence type="ECO:0000313" key="2">
    <source>
        <dbReference type="EMBL" id="GAA0667720.1"/>
    </source>
</evidence>
<sequence>MGADYGTLPQTHWYQEEQQGPGTGVSSQAVRQGARVTTSATEIETDLIDLSRCGLREVMALRDDSVTDALSSLVRHLGERTAAQSASGGAGSPYLAVDCAPDRH</sequence>
<dbReference type="EMBL" id="BAAAGU010000076">
    <property type="protein sequence ID" value="GAA0667720.1"/>
    <property type="molecule type" value="Genomic_DNA"/>
</dbReference>
<name>A0ABP3SWZ4_9ACTN</name>
<dbReference type="Proteomes" id="UP001500724">
    <property type="component" value="Unassembled WGS sequence"/>
</dbReference>
<gene>
    <name evidence="2" type="ORF">GCM10009535_54510</name>
</gene>